<accession>A0A9D2IKM0</accession>
<evidence type="ECO:0008006" key="4">
    <source>
        <dbReference type="Google" id="ProtNLM"/>
    </source>
</evidence>
<proteinExistence type="predicted"/>
<dbReference type="Proteomes" id="UP000824014">
    <property type="component" value="Unassembled WGS sequence"/>
</dbReference>
<name>A0A9D2IKM0_9BACT</name>
<evidence type="ECO:0000313" key="2">
    <source>
        <dbReference type="EMBL" id="HIZ14399.1"/>
    </source>
</evidence>
<dbReference type="EMBL" id="DXCC01000002">
    <property type="protein sequence ID" value="HIZ14399.1"/>
    <property type="molecule type" value="Genomic_DNA"/>
</dbReference>
<reference evidence="2" key="1">
    <citation type="journal article" date="2021" name="PeerJ">
        <title>Extensive microbial diversity within the chicken gut microbiome revealed by metagenomics and culture.</title>
        <authorList>
            <person name="Gilroy R."/>
            <person name="Ravi A."/>
            <person name="Getino M."/>
            <person name="Pursley I."/>
            <person name="Horton D.L."/>
            <person name="Alikhan N.F."/>
            <person name="Baker D."/>
            <person name="Gharbi K."/>
            <person name="Hall N."/>
            <person name="Watson M."/>
            <person name="Adriaenssens E.M."/>
            <person name="Foster-Nyarko E."/>
            <person name="Jarju S."/>
            <person name="Secka A."/>
            <person name="Antonio M."/>
            <person name="Oren A."/>
            <person name="Chaudhuri R.R."/>
            <person name="La Ragione R."/>
            <person name="Hildebrand F."/>
            <person name="Pallen M.J."/>
        </authorList>
    </citation>
    <scope>NUCLEOTIDE SEQUENCE</scope>
    <source>
        <strain evidence="2">ChiHjej11B10-19426</strain>
    </source>
</reference>
<feature type="chain" id="PRO_5039235088" description="DUF5723 domain-containing protein" evidence="1">
    <location>
        <begin position="27"/>
        <end position="565"/>
    </location>
</feature>
<evidence type="ECO:0000256" key="1">
    <source>
        <dbReference type="SAM" id="SignalP"/>
    </source>
</evidence>
<evidence type="ECO:0000313" key="3">
    <source>
        <dbReference type="Proteomes" id="UP000824014"/>
    </source>
</evidence>
<dbReference type="AlphaFoldDB" id="A0A9D2IKM0"/>
<keyword evidence="1" id="KW-0732">Signal</keyword>
<dbReference type="Pfam" id="PF19494">
    <property type="entry name" value="DUF6029"/>
    <property type="match status" value="1"/>
</dbReference>
<gene>
    <name evidence="2" type="ORF">H9816_00570</name>
</gene>
<feature type="signal peptide" evidence="1">
    <location>
        <begin position="1"/>
        <end position="26"/>
    </location>
</feature>
<comment type="caution">
    <text evidence="2">The sequence shown here is derived from an EMBL/GenBank/DDBJ whole genome shotgun (WGS) entry which is preliminary data.</text>
</comment>
<dbReference type="InterPro" id="IPR046070">
    <property type="entry name" value="DUF6029"/>
</dbReference>
<protein>
    <recommendedName>
        <fullName evidence="4">DUF5723 domain-containing protein</fullName>
    </recommendedName>
</protein>
<reference evidence="2" key="2">
    <citation type="submission" date="2021-04" db="EMBL/GenBank/DDBJ databases">
        <authorList>
            <person name="Gilroy R."/>
        </authorList>
    </citation>
    <scope>NUCLEOTIDE SEQUENCE</scope>
    <source>
        <strain evidence="2">ChiHjej11B10-19426</strain>
    </source>
</reference>
<organism evidence="2 3">
    <name type="scientific">Candidatus Tidjanibacter faecipullorum</name>
    <dbReference type="NCBI Taxonomy" id="2838766"/>
    <lineage>
        <taxon>Bacteria</taxon>
        <taxon>Pseudomonadati</taxon>
        <taxon>Bacteroidota</taxon>
        <taxon>Bacteroidia</taxon>
        <taxon>Bacteroidales</taxon>
        <taxon>Rikenellaceae</taxon>
        <taxon>Tidjanibacter</taxon>
    </lineage>
</organism>
<sequence length="565" mass="63132">MKISTKVKTTGIFCAAALLAAGVANAQEPTNKGQLSGSFETNTIWYMPDKYTYNAANPLPNDRIGSNNYLKLDYSVGKFSAGLQGELYAPVLQGYDSALKGAQITHKYAKWTDNNFEIQVGDFYDQYGSGMIFRAYEDRALGINTGLEGVRAAVNVGDFFSLSAMMGRPRYYMEYLPVWLRGADASLSLSSLFGFTSQYLALEGSYLSQYDETRTTVKGEDGKSLVPANMNAWSARLVYEVAGFSLRAELVGKSPSVYSMQGTDQVKFGRGQLLELGYSGYGWGISLTGRNLYFMDMKMINDVQYSGLANQLNYTPALTRQYTYSLANLDPYSVHAMGERAAQMDIYYNIRRGSALGGRYGTKLHLNGSITYESAAAIYNTIGKAGDAMHFAYLDASFDLEKQWNKKFKTTILLAFQRMNTELNAKIPVNRYIAVFDGLYKLTSRQSLRLELQYLYSPFAMQESINPSTGMPEYSVFDDKKNRGSWWAASLEYSFAPRFSIFVSDMYNFESEKVHYYSVGMSYTKGNTRIGLTYGRNREGYVCSGGVCRQMPGYTGINLSLTTSF</sequence>